<proteinExistence type="inferred from homology"/>
<evidence type="ECO:0000256" key="1">
    <source>
        <dbReference type="ARBA" id="ARBA00001849"/>
    </source>
</evidence>
<dbReference type="InterPro" id="IPR001900">
    <property type="entry name" value="RNase_II/R"/>
</dbReference>
<dbReference type="Pfam" id="PF00773">
    <property type="entry name" value="RNB"/>
    <property type="match status" value="1"/>
</dbReference>
<evidence type="ECO:0000256" key="2">
    <source>
        <dbReference type="ARBA" id="ARBA00004496"/>
    </source>
</evidence>
<evidence type="ECO:0000256" key="4">
    <source>
        <dbReference type="ARBA" id="ARBA00022722"/>
    </source>
</evidence>
<dbReference type="GO" id="GO:0003723">
    <property type="term" value="F:RNA binding"/>
    <property type="evidence" value="ECO:0007669"/>
    <property type="project" value="UniProtKB-UniRule"/>
</dbReference>
<feature type="domain" description="S1 motif" evidence="9">
    <location>
        <begin position="624"/>
        <end position="704"/>
    </location>
</feature>
<reference evidence="10 11" key="1">
    <citation type="submission" date="2015-03" db="EMBL/GenBank/DDBJ databases">
        <authorList>
            <person name="Murphy D."/>
        </authorList>
    </citation>
    <scope>NUCLEOTIDE SEQUENCE [LARGE SCALE GENOMIC DNA]</scope>
    <source>
        <strain evidence="10 11">OL-4</strain>
    </source>
</reference>
<dbReference type="NCBIfam" id="TIGR02063">
    <property type="entry name" value="RNase_R"/>
    <property type="match status" value="1"/>
</dbReference>
<keyword evidence="6 8" id="KW-0269">Exonuclease</keyword>
<dbReference type="InterPro" id="IPR004476">
    <property type="entry name" value="RNase_II/RNase_R"/>
</dbReference>
<sequence length="704" mass="80415">MEYNITPEHILTFMRQASYRPLSYQDLLEALELPDEAKGKFSAIIGKLEKEGEIVRTRRDKYGLPEMMNIYRGIIRLSQRGYGILVPDQPGAQEIFVYGRNLNGAMHGDRVMVRIQERAAADQRPEGEVIRAIERANQELVGTIQKGRHILQVIPDDPRQIYPVNVKPRKNLPVKKGDKVLVKITGWPDKNKYPEGTIVEIFGRQGQPGVDMQIVIKKHALREEFPPPVIAEAQKVTIPVSSQEISRRRDLRDLRTVTIDGEDAKDLDDAISIEKTPGGYRLGVHIADVSHYVREDSKLDKEAFARGTSVYLIDKVLPMLPPELSNGICSLNARQDRLAITCLMEIDHKGKVQKHDIFKSVIRVKERMTYTAVNKIITDHDPETKSCYSNLVDDFLLMKELSDIIRRERTSRGALDFDFPESKVRVDETGFPIDILPVKRGAGEMLIEDFMIKANEVVAEYMYWQEMPTLYRVHEKPEGDALARLNQVLAVFGHKIQENKIEPYVFQKILRDIKGTPQENTISLLVLRSMKHARYVPQALGHFGLASKYYCHFTSPIRRYPDLIVHRVLSLMLDDKMNAKKKAALESRMNKYGEQSSLQETKAEEAERELLDIKKAQYMQQFLGDEFVARISSVQSFGFFVQLPNTVEGLVHISTIADDYYEFNDRNYTLVGIHTGKKYSIGAEVRVQLVSVDVDSAKIDFELA</sequence>
<dbReference type="EMBL" id="CGIH01000028">
    <property type="protein sequence ID" value="CFX74023.1"/>
    <property type="molecule type" value="Genomic_DNA"/>
</dbReference>
<evidence type="ECO:0000256" key="7">
    <source>
        <dbReference type="ARBA" id="ARBA00022884"/>
    </source>
</evidence>
<dbReference type="Pfam" id="PF08206">
    <property type="entry name" value="OB_RNB"/>
    <property type="match status" value="1"/>
</dbReference>
<dbReference type="InterPro" id="IPR011805">
    <property type="entry name" value="RNase_R"/>
</dbReference>
<evidence type="ECO:0000256" key="8">
    <source>
        <dbReference type="HAMAP-Rule" id="MF_01895"/>
    </source>
</evidence>
<dbReference type="Proteomes" id="UP000045545">
    <property type="component" value="Unassembled WGS sequence"/>
</dbReference>
<keyword evidence="11" id="KW-1185">Reference proteome</keyword>
<dbReference type="PROSITE" id="PS50126">
    <property type="entry name" value="S1"/>
    <property type="match status" value="1"/>
</dbReference>
<dbReference type="SMART" id="SM00357">
    <property type="entry name" value="CSP"/>
    <property type="match status" value="1"/>
</dbReference>
<dbReference type="RefSeq" id="WP_046497807.1">
    <property type="nucleotide sequence ID" value="NZ_CGIH01000028.1"/>
</dbReference>
<keyword evidence="4 8" id="KW-0540">Nuclease</keyword>
<keyword evidence="3 8" id="KW-0963">Cytoplasm</keyword>
<comment type="subcellular location">
    <subcellularLocation>
        <location evidence="2 8">Cytoplasm</location>
    </subcellularLocation>
</comment>
<dbReference type="AlphaFoldDB" id="A0A0E3W3D4"/>
<evidence type="ECO:0000256" key="5">
    <source>
        <dbReference type="ARBA" id="ARBA00022801"/>
    </source>
</evidence>
<accession>A0A0E3W3D4</accession>
<dbReference type="InterPro" id="IPR013223">
    <property type="entry name" value="RNase_B_OB_dom"/>
</dbReference>
<organism evidence="10 11">
    <name type="scientific">Syntrophomonas zehnderi OL-4</name>
    <dbReference type="NCBI Taxonomy" id="690567"/>
    <lineage>
        <taxon>Bacteria</taxon>
        <taxon>Bacillati</taxon>
        <taxon>Bacillota</taxon>
        <taxon>Clostridia</taxon>
        <taxon>Eubacteriales</taxon>
        <taxon>Syntrophomonadaceae</taxon>
        <taxon>Syntrophomonas</taxon>
    </lineage>
</organism>
<dbReference type="Gene3D" id="2.40.50.140">
    <property type="entry name" value="Nucleic acid-binding proteins"/>
    <property type="match status" value="2"/>
</dbReference>
<dbReference type="GO" id="GO:0008859">
    <property type="term" value="F:exoribonuclease II activity"/>
    <property type="evidence" value="ECO:0007669"/>
    <property type="project" value="UniProtKB-UniRule"/>
</dbReference>
<keyword evidence="5 8" id="KW-0378">Hydrolase</keyword>
<comment type="function">
    <text evidence="8">3'-5' exoribonuclease that releases 5'-nucleoside monophosphates and is involved in maturation of structured RNAs.</text>
</comment>
<dbReference type="InterPro" id="IPR011129">
    <property type="entry name" value="CSD"/>
</dbReference>
<dbReference type="NCBIfam" id="TIGR00358">
    <property type="entry name" value="3_prime_RNase"/>
    <property type="match status" value="1"/>
</dbReference>
<dbReference type="GO" id="GO:0005829">
    <property type="term" value="C:cytosol"/>
    <property type="evidence" value="ECO:0007669"/>
    <property type="project" value="TreeGrafter"/>
</dbReference>
<gene>
    <name evidence="8" type="primary">rnr</name>
    <name evidence="10" type="ORF">1765</name>
</gene>
<comment type="similarity">
    <text evidence="8">Belongs to the RNR ribonuclease family. RNase R subfamily.</text>
</comment>
<dbReference type="InterPro" id="IPR012340">
    <property type="entry name" value="NA-bd_OB-fold"/>
</dbReference>
<evidence type="ECO:0000313" key="11">
    <source>
        <dbReference type="Proteomes" id="UP000045545"/>
    </source>
</evidence>
<dbReference type="EC" id="3.1.13.1" evidence="8"/>
<dbReference type="InterPro" id="IPR003029">
    <property type="entry name" value="S1_domain"/>
</dbReference>
<dbReference type="InterPro" id="IPR050180">
    <property type="entry name" value="RNR_Ribonuclease"/>
</dbReference>
<dbReference type="STRING" id="690567.1765"/>
<dbReference type="SMART" id="SM00955">
    <property type="entry name" value="RNB"/>
    <property type="match status" value="1"/>
</dbReference>
<dbReference type="PANTHER" id="PTHR23355:SF9">
    <property type="entry name" value="DIS3-LIKE EXONUCLEASE 2"/>
    <property type="match status" value="1"/>
</dbReference>
<name>A0A0E3W3D4_9FIRM</name>
<dbReference type="SMART" id="SM00316">
    <property type="entry name" value="S1"/>
    <property type="match status" value="1"/>
</dbReference>
<dbReference type="InterPro" id="IPR040476">
    <property type="entry name" value="CSD2"/>
</dbReference>
<keyword evidence="7 8" id="KW-0694">RNA-binding</keyword>
<dbReference type="Pfam" id="PF17876">
    <property type="entry name" value="CSD2"/>
    <property type="match status" value="1"/>
</dbReference>
<protein>
    <recommendedName>
        <fullName evidence="8">Ribonuclease R</fullName>
        <shortName evidence="8">RNase R</shortName>
        <ecNumber evidence="8">3.1.13.1</ecNumber>
    </recommendedName>
</protein>
<evidence type="ECO:0000256" key="6">
    <source>
        <dbReference type="ARBA" id="ARBA00022839"/>
    </source>
</evidence>
<evidence type="ECO:0000313" key="10">
    <source>
        <dbReference type="EMBL" id="CFX74023.1"/>
    </source>
</evidence>
<dbReference type="Pfam" id="PF00575">
    <property type="entry name" value="S1"/>
    <property type="match status" value="1"/>
</dbReference>
<evidence type="ECO:0000256" key="3">
    <source>
        <dbReference type="ARBA" id="ARBA00022490"/>
    </source>
</evidence>
<dbReference type="OrthoDB" id="9764149at2"/>
<evidence type="ECO:0000259" key="9">
    <source>
        <dbReference type="PROSITE" id="PS50126"/>
    </source>
</evidence>
<dbReference type="HAMAP" id="MF_01895">
    <property type="entry name" value="RNase_R"/>
    <property type="match status" value="1"/>
</dbReference>
<dbReference type="SUPFAM" id="SSF50249">
    <property type="entry name" value="Nucleic acid-binding proteins"/>
    <property type="match status" value="4"/>
</dbReference>
<dbReference type="PANTHER" id="PTHR23355">
    <property type="entry name" value="RIBONUCLEASE"/>
    <property type="match status" value="1"/>
</dbReference>
<comment type="catalytic activity">
    <reaction evidence="1 8">
        <text>Exonucleolytic cleavage in the 3'- to 5'-direction to yield nucleoside 5'-phosphates.</text>
        <dbReference type="EC" id="3.1.13.1"/>
    </reaction>
</comment>
<dbReference type="CDD" id="cd04471">
    <property type="entry name" value="S1_RNase_R"/>
    <property type="match status" value="1"/>
</dbReference>
<dbReference type="GO" id="GO:0006402">
    <property type="term" value="P:mRNA catabolic process"/>
    <property type="evidence" value="ECO:0007669"/>
    <property type="project" value="TreeGrafter"/>
</dbReference>